<reference evidence="1 2" key="1">
    <citation type="journal article" date="2021" name="Int. J. Syst. Evol. Microbiol.">
        <title>Reticulibacter mediterranei gen. nov., sp. nov., within the new family Reticulibacteraceae fam. nov., and Ktedonospora formicarum gen. nov., sp. nov., Ktedonobacter robiniae sp. nov., Dictyobacter formicarum sp. nov. and Dictyobacter arantiisoli sp. nov., belonging to the class Ktedonobacteria.</title>
        <authorList>
            <person name="Yabe S."/>
            <person name="Zheng Y."/>
            <person name="Wang C.M."/>
            <person name="Sakai Y."/>
            <person name="Abe K."/>
            <person name="Yokota A."/>
            <person name="Donadio S."/>
            <person name="Cavaletti L."/>
            <person name="Monciardini P."/>
        </authorList>
    </citation>
    <scope>NUCLEOTIDE SEQUENCE [LARGE SCALE GENOMIC DNA]</scope>
    <source>
        <strain evidence="1 2">SOSP1-9</strain>
    </source>
</reference>
<evidence type="ECO:0000313" key="2">
    <source>
        <dbReference type="Proteomes" id="UP000635565"/>
    </source>
</evidence>
<accession>A0ABQ3VD84</accession>
<dbReference type="RefSeq" id="WP_201361031.1">
    <property type="nucleotide sequence ID" value="NZ_BNJJ01000003.1"/>
</dbReference>
<comment type="caution">
    <text evidence="1">The sequence shown here is derived from an EMBL/GenBank/DDBJ whole genome shotgun (WGS) entry which is preliminary data.</text>
</comment>
<keyword evidence="2" id="KW-1185">Reference proteome</keyword>
<name>A0ABQ3VD84_9CHLR</name>
<proteinExistence type="predicted"/>
<gene>
    <name evidence="1" type="ORF">KSZ_13640</name>
</gene>
<organism evidence="1 2">
    <name type="scientific">Dictyobacter formicarum</name>
    <dbReference type="NCBI Taxonomy" id="2778368"/>
    <lineage>
        <taxon>Bacteria</taxon>
        <taxon>Bacillati</taxon>
        <taxon>Chloroflexota</taxon>
        <taxon>Ktedonobacteria</taxon>
        <taxon>Ktedonobacterales</taxon>
        <taxon>Dictyobacteraceae</taxon>
        <taxon>Dictyobacter</taxon>
    </lineage>
</organism>
<protein>
    <submittedName>
        <fullName evidence="1">Uncharacterized protein</fullName>
    </submittedName>
</protein>
<dbReference type="EMBL" id="BNJJ01000003">
    <property type="protein sequence ID" value="GHO83358.1"/>
    <property type="molecule type" value="Genomic_DNA"/>
</dbReference>
<dbReference type="Proteomes" id="UP000635565">
    <property type="component" value="Unassembled WGS sequence"/>
</dbReference>
<sequence>MLEFHSAPFLFINQCMGYHQLVLSVNEAPEVPLQTNTLNSKIKSSAWHQLLLAFSGSVYVSTLIAI</sequence>
<evidence type="ECO:0000313" key="1">
    <source>
        <dbReference type="EMBL" id="GHO83358.1"/>
    </source>
</evidence>